<protein>
    <submittedName>
        <fullName evidence="8">Flagellar biosynthesis protein FliP</fullName>
    </submittedName>
    <submittedName>
        <fullName evidence="9">Type III secretion protein R</fullName>
    </submittedName>
</protein>
<dbReference type="PANTHER" id="PTHR30587">
    <property type="entry name" value="FLAGELLAR BIOSYNTHETIC PROTEIN FLIP"/>
    <property type="match status" value="1"/>
</dbReference>
<dbReference type="PRINTS" id="PR01302">
    <property type="entry name" value="TYPE3IMPPROT"/>
</dbReference>
<name>A0AAC8TIQ0_9BACT</name>
<dbReference type="InterPro" id="IPR005838">
    <property type="entry name" value="T3SS_IM_P"/>
</dbReference>
<evidence type="ECO:0000256" key="7">
    <source>
        <dbReference type="SAM" id="Phobius"/>
    </source>
</evidence>
<keyword evidence="3" id="KW-1003">Cell membrane</keyword>
<evidence type="ECO:0000256" key="6">
    <source>
        <dbReference type="ARBA" id="ARBA00023136"/>
    </source>
</evidence>
<evidence type="ECO:0000256" key="5">
    <source>
        <dbReference type="ARBA" id="ARBA00022989"/>
    </source>
</evidence>
<dbReference type="Pfam" id="PF00813">
    <property type="entry name" value="FliP"/>
    <property type="match status" value="1"/>
</dbReference>
<dbReference type="EMBL" id="QUMU01000010">
    <property type="protein sequence ID" value="REG27421.1"/>
    <property type="molecule type" value="Genomic_DNA"/>
</dbReference>
<reference evidence="8 10" key="1">
    <citation type="submission" date="2015-05" db="EMBL/GenBank/DDBJ databases">
        <title>Genome assembly of Archangium gephyra DSM 2261.</title>
        <authorList>
            <person name="Sharma G."/>
            <person name="Subramanian S."/>
        </authorList>
    </citation>
    <scope>NUCLEOTIDE SEQUENCE [LARGE SCALE GENOMIC DNA]</scope>
    <source>
        <strain evidence="8 10">DSM 2261</strain>
    </source>
</reference>
<dbReference type="InterPro" id="IPR005773">
    <property type="entry name" value="T3SS_YscR-like"/>
</dbReference>
<dbReference type="RefSeq" id="WP_047859260.1">
    <property type="nucleotide sequence ID" value="NZ_CP011509.1"/>
</dbReference>
<evidence type="ECO:0000256" key="3">
    <source>
        <dbReference type="ARBA" id="ARBA00022475"/>
    </source>
</evidence>
<accession>A0AAC8TIQ0</accession>
<sequence>MRFTNVRLPALRLSPWLFAVVFALEPFLAFAQRNKRGGGAAAADVAVNVDAVSPDSFASRPLVLMLALAALSLVPFVLMMVTSFVKISVVLSIVRSALGTQQIPPTQVITGLAIILTVYIMAPVGQNMYRAAEVDILSKGPSLLSSESVGTLLEAANKSKEPLRAFLIKKVTAKDRALFFNLARKMRTEEDRKDLTDKDFMTIVPAFVVSELKEAFQIGFLLFVPFIVIDMVVANILLALGMHMLSPTTISMPFKLLLFVLVDGWYLIAKGLVVGYL</sequence>
<feature type="transmembrane region" description="Helical" evidence="7">
    <location>
        <begin position="218"/>
        <end position="242"/>
    </location>
</feature>
<feature type="transmembrane region" description="Helical" evidence="7">
    <location>
        <begin position="62"/>
        <end position="91"/>
    </location>
</feature>
<evidence type="ECO:0000313" key="9">
    <source>
        <dbReference type="EMBL" id="REG27421.1"/>
    </source>
</evidence>
<dbReference type="KEGG" id="age:AA314_07447"/>
<dbReference type="Proteomes" id="UP000035579">
    <property type="component" value="Chromosome"/>
</dbReference>
<dbReference type="PANTHER" id="PTHR30587:SF2">
    <property type="entry name" value="SURFACE PRESENTATION OF ANTIGENS PROTEIN SPAP"/>
    <property type="match status" value="1"/>
</dbReference>
<dbReference type="PROSITE" id="PS01060">
    <property type="entry name" value="FLIP_1"/>
    <property type="match status" value="1"/>
</dbReference>
<dbReference type="AlphaFoldDB" id="A0AAC8TIQ0"/>
<keyword evidence="6 7" id="KW-0472">Membrane</keyword>
<comment type="similarity">
    <text evidence="2">Belongs to the FliP/MopC/SpaP family.</text>
</comment>
<evidence type="ECO:0000256" key="2">
    <source>
        <dbReference type="ARBA" id="ARBA00006257"/>
    </source>
</evidence>
<keyword evidence="4 7" id="KW-0812">Transmembrane</keyword>
<keyword evidence="5 7" id="KW-1133">Transmembrane helix</keyword>
<keyword evidence="11" id="KW-1185">Reference proteome</keyword>
<evidence type="ECO:0000313" key="11">
    <source>
        <dbReference type="Proteomes" id="UP000256345"/>
    </source>
</evidence>
<proteinExistence type="inferred from homology"/>
<keyword evidence="8" id="KW-0969">Cilium</keyword>
<keyword evidence="8" id="KW-0966">Cell projection</keyword>
<gene>
    <name evidence="8" type="ORF">AA314_07447</name>
    <name evidence="9" type="ORF">ATI61_110428</name>
</gene>
<dbReference type="EMBL" id="CP011509">
    <property type="protein sequence ID" value="AKJ05821.1"/>
    <property type="molecule type" value="Genomic_DNA"/>
</dbReference>
<feature type="transmembrane region" description="Helical" evidence="7">
    <location>
        <begin position="254"/>
        <end position="276"/>
    </location>
</feature>
<dbReference type="GO" id="GO:0009306">
    <property type="term" value="P:protein secretion"/>
    <property type="evidence" value="ECO:0007669"/>
    <property type="project" value="InterPro"/>
</dbReference>
<comment type="subcellular location">
    <subcellularLocation>
        <location evidence="1">Cell membrane</location>
        <topology evidence="1">Multi-pass membrane protein</topology>
    </subcellularLocation>
</comment>
<evidence type="ECO:0000313" key="10">
    <source>
        <dbReference type="Proteomes" id="UP000035579"/>
    </source>
</evidence>
<organism evidence="8 10">
    <name type="scientific">Archangium gephyra</name>
    <dbReference type="NCBI Taxonomy" id="48"/>
    <lineage>
        <taxon>Bacteria</taxon>
        <taxon>Pseudomonadati</taxon>
        <taxon>Myxococcota</taxon>
        <taxon>Myxococcia</taxon>
        <taxon>Myxococcales</taxon>
        <taxon>Cystobacterineae</taxon>
        <taxon>Archangiaceae</taxon>
        <taxon>Archangium</taxon>
    </lineage>
</organism>
<keyword evidence="8" id="KW-0282">Flagellum</keyword>
<evidence type="ECO:0000313" key="8">
    <source>
        <dbReference type="EMBL" id="AKJ05821.1"/>
    </source>
</evidence>
<dbReference type="NCBIfam" id="NF009438">
    <property type="entry name" value="PRK12797.1"/>
    <property type="match status" value="1"/>
</dbReference>
<evidence type="ECO:0000256" key="1">
    <source>
        <dbReference type="ARBA" id="ARBA00004651"/>
    </source>
</evidence>
<dbReference type="NCBIfam" id="TIGR01102">
    <property type="entry name" value="yscR"/>
    <property type="match status" value="1"/>
</dbReference>
<dbReference type="PROSITE" id="PS01061">
    <property type="entry name" value="FLIP_2"/>
    <property type="match status" value="1"/>
</dbReference>
<dbReference type="GO" id="GO:0005886">
    <property type="term" value="C:plasma membrane"/>
    <property type="evidence" value="ECO:0007669"/>
    <property type="project" value="UniProtKB-SubCell"/>
</dbReference>
<evidence type="ECO:0000256" key="4">
    <source>
        <dbReference type="ARBA" id="ARBA00022692"/>
    </source>
</evidence>
<dbReference type="Proteomes" id="UP000256345">
    <property type="component" value="Unassembled WGS sequence"/>
</dbReference>
<reference evidence="9 11" key="2">
    <citation type="submission" date="2018-08" db="EMBL/GenBank/DDBJ databases">
        <title>Genomic Encyclopedia of Archaeal and Bacterial Type Strains, Phase II (KMG-II): from individual species to whole genera.</title>
        <authorList>
            <person name="Goeker M."/>
        </authorList>
    </citation>
    <scope>NUCLEOTIDE SEQUENCE [LARGE SCALE GENOMIC DNA]</scope>
    <source>
        <strain evidence="9 11">DSM 2261</strain>
    </source>
</reference>